<protein>
    <recommendedName>
        <fullName evidence="1">AB hydrolase-1 domain-containing protein</fullName>
    </recommendedName>
</protein>
<dbReference type="InterPro" id="IPR029058">
    <property type="entry name" value="AB_hydrolase_fold"/>
</dbReference>
<dbReference type="PANTHER" id="PTHR43139:SF61">
    <property type="entry name" value="ALPHA_BETA-HYDROLASES SUPERFAMILY PROTEIN"/>
    <property type="match status" value="1"/>
</dbReference>
<dbReference type="EMBL" id="LR746269">
    <property type="protein sequence ID" value="CAA7397749.1"/>
    <property type="molecule type" value="Genomic_DNA"/>
</dbReference>
<evidence type="ECO:0000313" key="3">
    <source>
        <dbReference type="Proteomes" id="UP000663760"/>
    </source>
</evidence>
<organism evidence="2 3">
    <name type="scientific">Spirodela intermedia</name>
    <name type="common">Intermediate duckweed</name>
    <dbReference type="NCBI Taxonomy" id="51605"/>
    <lineage>
        <taxon>Eukaryota</taxon>
        <taxon>Viridiplantae</taxon>
        <taxon>Streptophyta</taxon>
        <taxon>Embryophyta</taxon>
        <taxon>Tracheophyta</taxon>
        <taxon>Spermatophyta</taxon>
        <taxon>Magnoliopsida</taxon>
        <taxon>Liliopsida</taxon>
        <taxon>Araceae</taxon>
        <taxon>Lemnoideae</taxon>
        <taxon>Spirodela</taxon>
    </lineage>
</organism>
<dbReference type="InterPro" id="IPR000639">
    <property type="entry name" value="Epox_hydrolase-like"/>
</dbReference>
<dbReference type="GO" id="GO:0003824">
    <property type="term" value="F:catalytic activity"/>
    <property type="evidence" value="ECO:0007669"/>
    <property type="project" value="InterPro"/>
</dbReference>
<dbReference type="PANTHER" id="PTHR43139">
    <property type="entry name" value="SI:DKEY-122A22.2"/>
    <property type="match status" value="1"/>
</dbReference>
<dbReference type="SUPFAM" id="SSF53474">
    <property type="entry name" value="alpha/beta-Hydrolases"/>
    <property type="match status" value="1"/>
</dbReference>
<gene>
    <name evidence="2" type="ORF">SI8410_06008414</name>
</gene>
<dbReference type="PRINTS" id="PR00111">
    <property type="entry name" value="ABHYDROLASE"/>
</dbReference>
<evidence type="ECO:0000313" key="2">
    <source>
        <dbReference type="EMBL" id="CAA7397749.1"/>
    </source>
</evidence>
<sequence length="301" mass="33578">MVNWVEAQKPIVHGLAKLAGLRQRTVELEPGTVMSFWVPKKNDKQKPPVVLVHGFAGEGIVTWQFQVGALTKRYAVYVPDLFFFGSSKTGRSERSPDFQADCLGRALALLGVQRCTLVGFSYGGMVAFKLAEARPEMVRSMVVSGSVVAMTSSIGEEALARLGFKSSAELLLPNTLKGNKALLSVATYRKYWFPDRLHKDFIKVMFSNRKEREELLEGLEDSNREFTLPANLPQHILLLWGENDRIFKIELAQDMKEKLGEKAAVHSISKAGHLVHLERPCVYNRCLKGFLAKVHSSGSES</sequence>
<name>A0A7I8KIZ3_SPIIN</name>
<dbReference type="AlphaFoldDB" id="A0A7I8KIZ3"/>
<evidence type="ECO:0000259" key="1">
    <source>
        <dbReference type="Pfam" id="PF00561"/>
    </source>
</evidence>
<dbReference type="Proteomes" id="UP000663760">
    <property type="component" value="Chromosome 6"/>
</dbReference>
<dbReference type="InterPro" id="IPR052370">
    <property type="entry name" value="Meta-cleavage_hydrolase"/>
</dbReference>
<keyword evidence="3" id="KW-1185">Reference proteome</keyword>
<dbReference type="PRINTS" id="PR00412">
    <property type="entry name" value="EPOXHYDRLASE"/>
</dbReference>
<feature type="domain" description="AB hydrolase-1" evidence="1">
    <location>
        <begin position="47"/>
        <end position="280"/>
    </location>
</feature>
<dbReference type="InterPro" id="IPR000073">
    <property type="entry name" value="AB_hydrolase_1"/>
</dbReference>
<accession>A0A7I8KIZ3</accession>
<dbReference type="OrthoDB" id="6431331at2759"/>
<dbReference type="Pfam" id="PF00561">
    <property type="entry name" value="Abhydrolase_1"/>
    <property type="match status" value="1"/>
</dbReference>
<reference evidence="2" key="1">
    <citation type="submission" date="2020-02" db="EMBL/GenBank/DDBJ databases">
        <authorList>
            <person name="Scholz U."/>
            <person name="Mascher M."/>
            <person name="Fiebig A."/>
        </authorList>
    </citation>
    <scope>NUCLEOTIDE SEQUENCE</scope>
</reference>
<proteinExistence type="predicted"/>
<dbReference type="Gene3D" id="3.40.50.1820">
    <property type="entry name" value="alpha/beta hydrolase"/>
    <property type="match status" value="1"/>
</dbReference>